<dbReference type="EMBL" id="CAJHJT010000012">
    <property type="protein sequence ID" value="CAD6996730.1"/>
    <property type="molecule type" value="Genomic_DNA"/>
</dbReference>
<evidence type="ECO:0000259" key="5">
    <source>
        <dbReference type="Pfam" id="PF00326"/>
    </source>
</evidence>
<dbReference type="SUPFAM" id="SSF82171">
    <property type="entry name" value="DPP6 N-terminal domain-like"/>
    <property type="match status" value="1"/>
</dbReference>
<dbReference type="Gene3D" id="2.140.10.30">
    <property type="entry name" value="Dipeptidylpeptidase IV, N-terminal domain"/>
    <property type="match status" value="1"/>
</dbReference>
<evidence type="ECO:0000256" key="4">
    <source>
        <dbReference type="SAM" id="SignalP"/>
    </source>
</evidence>
<feature type="domain" description="Dipeptidylpeptidase IV N-terminal" evidence="6">
    <location>
        <begin position="107"/>
        <end position="460"/>
    </location>
</feature>
<dbReference type="Gene3D" id="3.40.50.1820">
    <property type="entry name" value="alpha/beta hydrolase"/>
    <property type="match status" value="1"/>
</dbReference>
<dbReference type="AlphaFoldDB" id="A0A811UDP5"/>
<dbReference type="GO" id="GO:0006508">
    <property type="term" value="P:proteolysis"/>
    <property type="evidence" value="ECO:0007669"/>
    <property type="project" value="InterPro"/>
</dbReference>
<dbReference type="OrthoDB" id="16520at2759"/>
<dbReference type="PANTHER" id="PTHR11731">
    <property type="entry name" value="PROTEASE FAMILY S9B,C DIPEPTIDYL-PEPTIDASE IV-RELATED"/>
    <property type="match status" value="1"/>
</dbReference>
<evidence type="ECO:0000256" key="1">
    <source>
        <dbReference type="ARBA" id="ARBA00010036"/>
    </source>
</evidence>
<gene>
    <name evidence="7" type="ORF">CCAP1982_LOCUS5410</name>
</gene>
<dbReference type="Pfam" id="PF00930">
    <property type="entry name" value="DPPIV_N"/>
    <property type="match status" value="1"/>
</dbReference>
<dbReference type="GO" id="GO:0008239">
    <property type="term" value="F:dipeptidyl-peptidase activity"/>
    <property type="evidence" value="ECO:0007669"/>
    <property type="project" value="TreeGrafter"/>
</dbReference>
<name>A0A811UDP5_CERCA</name>
<dbReference type="PANTHER" id="PTHR11731:SF154">
    <property type="entry name" value="VENOM DIPEPTIDYL PEPTIDASE 4-LIKE PROTEIN"/>
    <property type="match status" value="1"/>
</dbReference>
<proteinExistence type="inferred from homology"/>
<dbReference type="GO" id="GO:0008236">
    <property type="term" value="F:serine-type peptidase activity"/>
    <property type="evidence" value="ECO:0007669"/>
    <property type="project" value="InterPro"/>
</dbReference>
<keyword evidence="4" id="KW-0732">Signal</keyword>
<evidence type="ECO:0000313" key="7">
    <source>
        <dbReference type="EMBL" id="CAD6996730.1"/>
    </source>
</evidence>
<evidence type="ECO:0000256" key="3">
    <source>
        <dbReference type="ARBA" id="ARBA00072929"/>
    </source>
</evidence>
<dbReference type="InterPro" id="IPR029058">
    <property type="entry name" value="AB_hydrolase_fold"/>
</dbReference>
<dbReference type="InterPro" id="IPR050278">
    <property type="entry name" value="Serine_Prot_S9B/DPPIV"/>
</dbReference>
<dbReference type="InterPro" id="IPR001375">
    <property type="entry name" value="Peptidase_S9_cat"/>
</dbReference>
<feature type="signal peptide" evidence="4">
    <location>
        <begin position="1"/>
        <end position="24"/>
    </location>
</feature>
<feature type="domain" description="Peptidase S9 prolyl oligopeptidase catalytic" evidence="5">
    <location>
        <begin position="548"/>
        <end position="750"/>
    </location>
</feature>
<reference evidence="7" key="1">
    <citation type="submission" date="2020-11" db="EMBL/GenBank/DDBJ databases">
        <authorList>
            <person name="Whitehead M."/>
        </authorList>
    </citation>
    <scope>NUCLEOTIDE SEQUENCE</scope>
    <source>
        <strain evidence="7">EGII</strain>
    </source>
</reference>
<evidence type="ECO:0000259" key="6">
    <source>
        <dbReference type="Pfam" id="PF00930"/>
    </source>
</evidence>
<dbReference type="SUPFAM" id="SSF53474">
    <property type="entry name" value="alpha/beta-Hydrolases"/>
    <property type="match status" value="1"/>
</dbReference>
<protein>
    <recommendedName>
        <fullName evidence="3">Venom dipeptidyl peptidase 4</fullName>
    </recommendedName>
</protein>
<evidence type="ECO:0000256" key="2">
    <source>
        <dbReference type="ARBA" id="ARBA00023180"/>
    </source>
</evidence>
<keyword evidence="2" id="KW-0325">Glycoprotein</keyword>
<keyword evidence="8" id="KW-1185">Reference proteome</keyword>
<feature type="chain" id="PRO_5032463829" description="Venom dipeptidyl peptidase 4" evidence="4">
    <location>
        <begin position="25"/>
        <end position="771"/>
    </location>
</feature>
<dbReference type="Pfam" id="PF00326">
    <property type="entry name" value="Peptidase_S9"/>
    <property type="match status" value="1"/>
</dbReference>
<dbReference type="Proteomes" id="UP000606786">
    <property type="component" value="Unassembled WGS sequence"/>
</dbReference>
<comment type="caution">
    <text evidence="7">The sequence shown here is derived from an EMBL/GenBank/DDBJ whole genome shotgun (WGS) entry which is preliminary data.</text>
</comment>
<organism evidence="7 8">
    <name type="scientific">Ceratitis capitata</name>
    <name type="common">Mediterranean fruit fly</name>
    <name type="synonym">Tephritis capitata</name>
    <dbReference type="NCBI Taxonomy" id="7213"/>
    <lineage>
        <taxon>Eukaryota</taxon>
        <taxon>Metazoa</taxon>
        <taxon>Ecdysozoa</taxon>
        <taxon>Arthropoda</taxon>
        <taxon>Hexapoda</taxon>
        <taxon>Insecta</taxon>
        <taxon>Pterygota</taxon>
        <taxon>Neoptera</taxon>
        <taxon>Endopterygota</taxon>
        <taxon>Diptera</taxon>
        <taxon>Brachycera</taxon>
        <taxon>Muscomorpha</taxon>
        <taxon>Tephritoidea</taxon>
        <taxon>Tephritidae</taxon>
        <taxon>Ceratitis</taxon>
        <taxon>Ceratitis</taxon>
    </lineage>
</organism>
<comment type="similarity">
    <text evidence="1">Belongs to the peptidase S9B family. DPPIV subfamily.</text>
</comment>
<evidence type="ECO:0000313" key="8">
    <source>
        <dbReference type="Proteomes" id="UP000606786"/>
    </source>
</evidence>
<dbReference type="InterPro" id="IPR002469">
    <property type="entry name" value="Peptidase_S9B_N"/>
</dbReference>
<accession>A0A811UDP5</accession>
<sequence>MIWKTNLLHLFLVLFVLLINATHARHLPQTDAARDAAAKVPWELSEALSASGRLRGFNGSWINDDEIAYRAADGYLYKYNVPTLNRSLILPPAIFEVYPSDLTITFSPDNTKLLIRYDVEQLFRHSVIAKYSLLDIDTRAETKVHNGEKLQYCGWSPSKNRLAYIYENNVHVHYENDEELQLTSDGVTGVIYNGIPDWVYEEEVLSSGSAMWWSKDGTHLISGYFNDVDVKTFKYQVYEDSYINNSLLEYQYPQELDLKYPKVGTPNPVVGLRLFNVDTKQLEPVNITAPVEIVTADHIIQNVVWIDSSRFLLVWLNRRQNLATLQECTLEGVCREVTRLQESDGWIMMSTPKCESTYCTFTYWIDDWLQVWRLDLATGKNLWETRGNFTVLNVYHYDETADELYYQATLRDQPFQSHVFRNNDCLSCKLRDSEDNICRSAGASFSTNYTYYVLNCNGPGPAIIRVFETKTDREVAVWENNHIFREYFANKLFPNNTYINVTLADGSFAAVKLQFPPNLDETKKYPMIVNVYGGPNSVRVTSAFSTGYNLFVTTNREVIYALIDGRGTGNKGKKLLFSVNNNLGDLEPQDQIFVAKYLQTLYPFIDAERVGIWGWSYGGYMTIKTLEYDANNVFQCGVSVAPVTSWLYYDTIYTERYMGLPTEEDNLAGYLKSSGFHKEIDTFNIHDLLLIHGTGDDNVHYQNSLLFAKRLQAANILFEEMAYTDENHSIGSFLPHVYNTIDNFFISCLNYMCTMMTRQRRRRVNEIKTGL</sequence>
<dbReference type="FunFam" id="3.40.50.1820:FF:000003">
    <property type="entry name" value="Dipeptidyl peptidase 4"/>
    <property type="match status" value="1"/>
</dbReference>
<dbReference type="GO" id="GO:0005886">
    <property type="term" value="C:plasma membrane"/>
    <property type="evidence" value="ECO:0007669"/>
    <property type="project" value="TreeGrafter"/>
</dbReference>